<keyword evidence="2" id="KW-0804">Transcription</keyword>
<dbReference type="InterPro" id="IPR001034">
    <property type="entry name" value="DeoR_HTH"/>
</dbReference>
<dbReference type="Pfam" id="PF00455">
    <property type="entry name" value="DeoRC"/>
    <property type="match status" value="1"/>
</dbReference>
<evidence type="ECO:0000256" key="2">
    <source>
        <dbReference type="ARBA" id="ARBA00023163"/>
    </source>
</evidence>
<dbReference type="EMBL" id="PDJC01000001">
    <property type="protein sequence ID" value="PFG15563.1"/>
    <property type="molecule type" value="Genomic_DNA"/>
</dbReference>
<dbReference type="InterPro" id="IPR050313">
    <property type="entry name" value="Carb_Metab_HTH_regulators"/>
</dbReference>
<evidence type="ECO:0000256" key="1">
    <source>
        <dbReference type="ARBA" id="ARBA00023015"/>
    </source>
</evidence>
<keyword evidence="5" id="KW-1185">Reference proteome</keyword>
<feature type="domain" description="HTH deoR-type" evidence="3">
    <location>
        <begin position="7"/>
        <end position="62"/>
    </location>
</feature>
<dbReference type="InterPro" id="IPR014036">
    <property type="entry name" value="DeoR-like_C"/>
</dbReference>
<dbReference type="Pfam" id="PF08220">
    <property type="entry name" value="HTH_DeoR"/>
    <property type="match status" value="1"/>
</dbReference>
<dbReference type="SUPFAM" id="SSF46785">
    <property type="entry name" value="Winged helix' DNA-binding domain"/>
    <property type="match status" value="1"/>
</dbReference>
<dbReference type="Gene3D" id="3.40.50.1360">
    <property type="match status" value="1"/>
</dbReference>
<organism evidence="4 5">
    <name type="scientific">Propionicimonas paludicola</name>
    <dbReference type="NCBI Taxonomy" id="185243"/>
    <lineage>
        <taxon>Bacteria</taxon>
        <taxon>Bacillati</taxon>
        <taxon>Actinomycetota</taxon>
        <taxon>Actinomycetes</taxon>
        <taxon>Propionibacteriales</taxon>
        <taxon>Nocardioidaceae</taxon>
        <taxon>Propionicimonas</taxon>
    </lineage>
</organism>
<comment type="caution">
    <text evidence="4">The sequence shown here is derived from an EMBL/GenBank/DDBJ whole genome shotgun (WGS) entry which is preliminary data.</text>
</comment>
<dbReference type="SMART" id="SM01134">
    <property type="entry name" value="DeoRC"/>
    <property type="match status" value="1"/>
</dbReference>
<dbReference type="PANTHER" id="PTHR30363">
    <property type="entry name" value="HTH-TYPE TRANSCRIPTIONAL REGULATOR SRLR-RELATED"/>
    <property type="match status" value="1"/>
</dbReference>
<accession>A0A2A9CMD6</accession>
<dbReference type="Proteomes" id="UP000226079">
    <property type="component" value="Unassembled WGS sequence"/>
</dbReference>
<protein>
    <submittedName>
        <fullName evidence="4">DeoR family transcriptional regulator</fullName>
    </submittedName>
</protein>
<evidence type="ECO:0000313" key="5">
    <source>
        <dbReference type="Proteomes" id="UP000226079"/>
    </source>
</evidence>
<dbReference type="AlphaFoldDB" id="A0A2A9CMD6"/>
<evidence type="ECO:0000313" key="4">
    <source>
        <dbReference type="EMBL" id="PFG15563.1"/>
    </source>
</evidence>
<dbReference type="SMART" id="SM00420">
    <property type="entry name" value="HTH_DEOR"/>
    <property type="match status" value="1"/>
</dbReference>
<dbReference type="PROSITE" id="PS51000">
    <property type="entry name" value="HTH_DEOR_2"/>
    <property type="match status" value="1"/>
</dbReference>
<dbReference type="GO" id="GO:0003700">
    <property type="term" value="F:DNA-binding transcription factor activity"/>
    <property type="evidence" value="ECO:0007669"/>
    <property type="project" value="InterPro"/>
</dbReference>
<proteinExistence type="predicted"/>
<dbReference type="PRINTS" id="PR00037">
    <property type="entry name" value="HTHLACR"/>
</dbReference>
<evidence type="ECO:0000259" key="3">
    <source>
        <dbReference type="PROSITE" id="PS51000"/>
    </source>
</evidence>
<dbReference type="PANTHER" id="PTHR30363:SF46">
    <property type="entry name" value="LYSR FAMILY TRANSCRIPTIONAL REGULATOR"/>
    <property type="match status" value="1"/>
</dbReference>
<dbReference type="OrthoDB" id="7688673at2"/>
<keyword evidence="1" id="KW-0805">Transcription regulation</keyword>
<dbReference type="InterPro" id="IPR036390">
    <property type="entry name" value="WH_DNA-bd_sf"/>
</dbReference>
<dbReference type="Gene3D" id="1.10.10.10">
    <property type="entry name" value="Winged helix-like DNA-binding domain superfamily/Winged helix DNA-binding domain"/>
    <property type="match status" value="1"/>
</dbReference>
<dbReference type="SUPFAM" id="SSF100950">
    <property type="entry name" value="NagB/RpiA/CoA transferase-like"/>
    <property type="match status" value="1"/>
</dbReference>
<gene>
    <name evidence="4" type="ORF">ATK74_0083</name>
</gene>
<reference evidence="4 5" key="1">
    <citation type="submission" date="2017-10" db="EMBL/GenBank/DDBJ databases">
        <title>Sequencing the genomes of 1000 actinobacteria strains.</title>
        <authorList>
            <person name="Klenk H.-P."/>
        </authorList>
    </citation>
    <scope>NUCLEOTIDE SEQUENCE [LARGE SCALE GENOMIC DNA]</scope>
    <source>
        <strain evidence="4 5">DSM 15597</strain>
    </source>
</reference>
<dbReference type="InterPro" id="IPR037171">
    <property type="entry name" value="NagB/RpiA_transferase-like"/>
</dbReference>
<sequence>MVRLVFAADRRAAILAKVFEDGHARTVDLAELLQVSEVTIRGDLDELERQGRIARVHGGATMPQSPLVGFDERSTQRVEVKQRIAAAAAQLINDGTTVVLDSGTTIYALACQLPTVSHLVVVTPGVSIALRLMEVSGIEVRLLGGRVEPRIKATVGSVRAQGLEGVIAHIAFFGAGGIDADNDIAEGTFGIADSKRSLMATARRRVLLADSSKWASEDRYKVASVAEFDTVITDDGLPEQLRERVRSLGCELIIV</sequence>
<dbReference type="InterPro" id="IPR036388">
    <property type="entry name" value="WH-like_DNA-bd_sf"/>
</dbReference>
<name>A0A2A9CMD6_9ACTN</name>